<organism evidence="1">
    <name type="scientific">Fagus sylvatica</name>
    <name type="common">Beechnut</name>
    <dbReference type="NCBI Taxonomy" id="28930"/>
    <lineage>
        <taxon>Eukaryota</taxon>
        <taxon>Viridiplantae</taxon>
        <taxon>Streptophyta</taxon>
        <taxon>Embryophyta</taxon>
        <taxon>Tracheophyta</taxon>
        <taxon>Spermatophyta</taxon>
        <taxon>Magnoliopsida</taxon>
        <taxon>eudicotyledons</taxon>
        <taxon>Gunneridae</taxon>
        <taxon>Pentapetalae</taxon>
        <taxon>rosids</taxon>
        <taxon>fabids</taxon>
        <taxon>Fagales</taxon>
        <taxon>Fagaceae</taxon>
        <taxon>Fagus</taxon>
    </lineage>
</organism>
<dbReference type="AlphaFoldDB" id="A0A2N9HHP9"/>
<sequence length="176" mass="19844">MQEIINNDSNYKFTGLKLLKEIITSPYVSASWHISCSLPWNNRTSYRPKDRSEHCKKPGHTKSKCFAFVGYLPNWRWNSDRGTTQPRMVATLLMLTKLSHFLMVRNLATMSSLLVRLPNLASPILDSGSSDHMTSTESLLHHIQQTPNLLPVTLSNGSSLPVSSIGPSLEYANWNE</sequence>
<accession>A0A2N9HHP9</accession>
<dbReference type="EMBL" id="OIVN01003436">
    <property type="protein sequence ID" value="SPD11200.1"/>
    <property type="molecule type" value="Genomic_DNA"/>
</dbReference>
<gene>
    <name evidence="1" type="ORF">FSB_LOCUS39082</name>
</gene>
<name>A0A2N9HHP9_FAGSY</name>
<reference evidence="1" key="1">
    <citation type="submission" date="2018-02" db="EMBL/GenBank/DDBJ databases">
        <authorList>
            <person name="Cohen D.B."/>
            <person name="Kent A.D."/>
        </authorList>
    </citation>
    <scope>NUCLEOTIDE SEQUENCE</scope>
</reference>
<protein>
    <submittedName>
        <fullName evidence="1">Uncharacterized protein</fullName>
    </submittedName>
</protein>
<proteinExistence type="predicted"/>
<evidence type="ECO:0000313" key="1">
    <source>
        <dbReference type="EMBL" id="SPD11200.1"/>
    </source>
</evidence>